<proteinExistence type="inferred from homology"/>
<dbReference type="EC" id="2.7.7.7" evidence="2"/>
<dbReference type="GO" id="GO:0009360">
    <property type="term" value="C:DNA polymerase III complex"/>
    <property type="evidence" value="ECO:0007669"/>
    <property type="project" value="InterPro"/>
</dbReference>
<dbReference type="PRINTS" id="PR00300">
    <property type="entry name" value="CLPPROTEASEA"/>
</dbReference>
<dbReference type="GO" id="GO:0005524">
    <property type="term" value="F:ATP binding"/>
    <property type="evidence" value="ECO:0007669"/>
    <property type="project" value="UniProtKB-KW"/>
</dbReference>
<dbReference type="InterPro" id="IPR008921">
    <property type="entry name" value="DNA_pol3_clamp-load_cplx_C"/>
</dbReference>
<keyword evidence="6" id="KW-0067">ATP-binding</keyword>
<sequence length="648" mass="71060">MENYIVSARKYRPASFESVVGQRALTTTLKNAIATGKLAHAYLFCGPRGVGKTTCARIFAKTINCLSPNEEGEACNQCESCVAFNEQRSFNIHELDAASNNSVEDIRSLIEQVRIPPQIGKYKVYIIDEVHMLSQAAFNAFLKTLEEPPHHAIFILATTEKHKILPTILSRCQIYDFNRIGIKDTIDHLQYVAKLEHIQAEPEALTVIAQKADGGMRDALSIFDQVVSFTGGNITYQSVIENLNVLDYEYYFQLTDHLLANQVSETLLLFNDILKKGFDGNHFVTGLSSHFRDLLVSKDPATLPLLEVGASIRDRYQAQAQQCDTRFLYRAMKLCNDCDLNYRASKNKRLLVELTLIQCAQLTLPDADDLSGGRGPKPSLKPVFSASATAPATPAQSASAAAASPAASNVAPTANANGHSSAAASGTGMNPAAQATSTPYPSSQPGNVPPATASAAPTAGNGYPTAGNGVHPNPLPQPKEGKRIPKVKAGQLTMSLRRNTQDAKTSTGTASSPRTAATAPTTEAAYEDYIFNEKDLDYYWREFATHLPVEEKANSARMMNLHPRLLNDTTFEVAVDNEMVEKFFIQLIPAIEKHLREQLHNRKITMQVRVSAPTENVRAYSAVERFQLMSQKNPYLLKLQKALGLELA</sequence>
<evidence type="ECO:0000256" key="9">
    <source>
        <dbReference type="SAM" id="MobiDB-lite"/>
    </source>
</evidence>
<dbReference type="InterPro" id="IPR045085">
    <property type="entry name" value="HLD_clamp_pol_III_gamma_tau"/>
</dbReference>
<dbReference type="Gene3D" id="1.10.8.60">
    <property type="match status" value="1"/>
</dbReference>
<dbReference type="PANTHER" id="PTHR11669:SF0">
    <property type="entry name" value="PROTEIN STICHEL-LIKE 2"/>
    <property type="match status" value="1"/>
</dbReference>
<dbReference type="NCBIfam" id="NF004046">
    <property type="entry name" value="PRK05563.1"/>
    <property type="match status" value="1"/>
</dbReference>
<comment type="similarity">
    <text evidence="1">Belongs to the DnaX/STICHEL family.</text>
</comment>
<dbReference type="EMBL" id="AMCI01004084">
    <property type="protein sequence ID" value="EJW98834.1"/>
    <property type="molecule type" value="Genomic_DNA"/>
</dbReference>
<feature type="compositionally biased region" description="Low complexity" evidence="9">
    <location>
        <begin position="410"/>
        <end position="428"/>
    </location>
</feature>
<dbReference type="InterPro" id="IPR050238">
    <property type="entry name" value="DNA_Rep/Repair_Clamp_Loader"/>
</dbReference>
<evidence type="ECO:0000259" key="10">
    <source>
        <dbReference type="SMART" id="SM00382"/>
    </source>
</evidence>
<dbReference type="CDD" id="cd18137">
    <property type="entry name" value="HLD_clamp_pol_III_gamma_tau"/>
    <property type="match status" value="1"/>
</dbReference>
<dbReference type="PANTHER" id="PTHR11669">
    <property type="entry name" value="REPLICATION FACTOR C / DNA POLYMERASE III GAMMA-TAU SUBUNIT"/>
    <property type="match status" value="1"/>
</dbReference>
<keyword evidence="3" id="KW-0479">Metal-binding</keyword>
<keyword evidence="4" id="KW-0547">Nucleotide-binding</keyword>
<comment type="catalytic activity">
    <reaction evidence="8">
        <text>DNA(n) + a 2'-deoxyribonucleoside 5'-triphosphate = DNA(n+1) + diphosphate</text>
        <dbReference type="Rhea" id="RHEA:22508"/>
        <dbReference type="Rhea" id="RHEA-COMP:17339"/>
        <dbReference type="Rhea" id="RHEA-COMP:17340"/>
        <dbReference type="ChEBI" id="CHEBI:33019"/>
        <dbReference type="ChEBI" id="CHEBI:61560"/>
        <dbReference type="ChEBI" id="CHEBI:173112"/>
        <dbReference type="EC" id="2.7.7.7"/>
    </reaction>
</comment>
<feature type="compositionally biased region" description="Polar residues" evidence="9">
    <location>
        <begin position="433"/>
        <end position="446"/>
    </location>
</feature>
<dbReference type="NCBIfam" id="TIGR02397">
    <property type="entry name" value="dnaX_nterm"/>
    <property type="match status" value="1"/>
</dbReference>
<dbReference type="FunFam" id="3.40.50.300:FF:000014">
    <property type="entry name" value="DNA polymerase III subunit gamma/tau"/>
    <property type="match status" value="1"/>
</dbReference>
<protein>
    <recommendedName>
        <fullName evidence="2">DNA-directed DNA polymerase</fullName>
        <ecNumber evidence="2">2.7.7.7</ecNumber>
    </recommendedName>
</protein>
<dbReference type="CDD" id="cd00009">
    <property type="entry name" value="AAA"/>
    <property type="match status" value="1"/>
</dbReference>
<keyword evidence="5" id="KW-0862">Zinc</keyword>
<feature type="compositionally biased region" description="Polar residues" evidence="9">
    <location>
        <begin position="492"/>
        <end position="504"/>
    </location>
</feature>
<feature type="region of interest" description="Disordered" evidence="9">
    <location>
        <begin position="367"/>
        <end position="388"/>
    </location>
</feature>
<dbReference type="GO" id="GO:0003887">
    <property type="term" value="F:DNA-directed DNA polymerase activity"/>
    <property type="evidence" value="ECO:0007669"/>
    <property type="project" value="UniProtKB-KW"/>
</dbReference>
<evidence type="ECO:0000313" key="11">
    <source>
        <dbReference type="EMBL" id="EJW98834.1"/>
    </source>
</evidence>
<dbReference type="SUPFAM" id="SSF48019">
    <property type="entry name" value="post-AAA+ oligomerization domain-like"/>
    <property type="match status" value="1"/>
</dbReference>
<dbReference type="Gene3D" id="1.20.272.10">
    <property type="match status" value="1"/>
</dbReference>
<evidence type="ECO:0000256" key="4">
    <source>
        <dbReference type="ARBA" id="ARBA00022741"/>
    </source>
</evidence>
<keyword evidence="7" id="KW-0808">Transferase</keyword>
<dbReference type="GO" id="GO:0003677">
    <property type="term" value="F:DNA binding"/>
    <property type="evidence" value="ECO:0007669"/>
    <property type="project" value="InterPro"/>
</dbReference>
<dbReference type="SUPFAM" id="SSF52540">
    <property type="entry name" value="P-loop containing nucleoside triphosphate hydrolases"/>
    <property type="match status" value="1"/>
</dbReference>
<dbReference type="Gene3D" id="3.40.50.300">
    <property type="entry name" value="P-loop containing nucleotide triphosphate hydrolases"/>
    <property type="match status" value="1"/>
</dbReference>
<dbReference type="AlphaFoldDB" id="J9GHD4"/>
<keyword evidence="7" id="KW-0239">DNA-directed DNA polymerase</keyword>
<dbReference type="SMART" id="SM00382">
    <property type="entry name" value="AAA"/>
    <property type="match status" value="1"/>
</dbReference>
<name>J9GHD4_9ZZZZ</name>
<dbReference type="InterPro" id="IPR003593">
    <property type="entry name" value="AAA+_ATPase"/>
</dbReference>
<feature type="region of interest" description="Disordered" evidence="9">
    <location>
        <begin position="410"/>
        <end position="520"/>
    </location>
</feature>
<gene>
    <name evidence="11" type="ORF">EVA_13076</name>
</gene>
<dbReference type="InterPro" id="IPR005790">
    <property type="entry name" value="DNA_polIII_delta"/>
</dbReference>
<feature type="compositionally biased region" description="Low complexity" evidence="9">
    <location>
        <begin position="505"/>
        <end position="520"/>
    </location>
</feature>
<dbReference type="GO" id="GO:0046872">
    <property type="term" value="F:metal ion binding"/>
    <property type="evidence" value="ECO:0007669"/>
    <property type="project" value="UniProtKB-KW"/>
</dbReference>
<keyword evidence="7" id="KW-0548">Nucleotidyltransferase</keyword>
<feature type="compositionally biased region" description="Low complexity" evidence="9">
    <location>
        <begin position="449"/>
        <end position="459"/>
    </location>
</feature>
<evidence type="ECO:0000256" key="1">
    <source>
        <dbReference type="ARBA" id="ARBA00006360"/>
    </source>
</evidence>
<evidence type="ECO:0000256" key="3">
    <source>
        <dbReference type="ARBA" id="ARBA00022723"/>
    </source>
</evidence>
<dbReference type="NCBIfam" id="TIGR01128">
    <property type="entry name" value="holA"/>
    <property type="match status" value="1"/>
</dbReference>
<dbReference type="GO" id="GO:0006261">
    <property type="term" value="P:DNA-templated DNA replication"/>
    <property type="evidence" value="ECO:0007669"/>
    <property type="project" value="TreeGrafter"/>
</dbReference>
<reference evidence="11" key="1">
    <citation type="journal article" date="2012" name="PLoS ONE">
        <title>Gene sets for utilization of primary and secondary nutrition supplies in the distal gut of endangered iberian lynx.</title>
        <authorList>
            <person name="Alcaide M."/>
            <person name="Messina E."/>
            <person name="Richter M."/>
            <person name="Bargiela R."/>
            <person name="Peplies J."/>
            <person name="Huws S.A."/>
            <person name="Newbold C.J."/>
            <person name="Golyshin P.N."/>
            <person name="Simon M.A."/>
            <person name="Lopez G."/>
            <person name="Yakimov M.M."/>
            <person name="Ferrer M."/>
        </authorList>
    </citation>
    <scope>NUCLEOTIDE SEQUENCE</scope>
</reference>
<evidence type="ECO:0000256" key="8">
    <source>
        <dbReference type="ARBA" id="ARBA00049244"/>
    </source>
</evidence>
<accession>J9GHD4</accession>
<evidence type="ECO:0000256" key="7">
    <source>
        <dbReference type="ARBA" id="ARBA00022932"/>
    </source>
</evidence>
<evidence type="ECO:0000256" key="5">
    <source>
        <dbReference type="ARBA" id="ARBA00022833"/>
    </source>
</evidence>
<dbReference type="Pfam" id="PF13177">
    <property type="entry name" value="DNA_pol3_delta2"/>
    <property type="match status" value="1"/>
</dbReference>
<dbReference type="FunFam" id="1.10.8.60:FF:000013">
    <property type="entry name" value="DNA polymerase III subunit gamma/tau"/>
    <property type="match status" value="1"/>
</dbReference>
<dbReference type="InterPro" id="IPR001270">
    <property type="entry name" value="ClpA/B"/>
</dbReference>
<evidence type="ECO:0000256" key="2">
    <source>
        <dbReference type="ARBA" id="ARBA00012417"/>
    </source>
</evidence>
<dbReference type="InterPro" id="IPR027417">
    <property type="entry name" value="P-loop_NTPase"/>
</dbReference>
<organism evidence="11">
    <name type="scientific">gut metagenome</name>
    <dbReference type="NCBI Taxonomy" id="749906"/>
    <lineage>
        <taxon>unclassified sequences</taxon>
        <taxon>metagenomes</taxon>
        <taxon>organismal metagenomes</taxon>
    </lineage>
</organism>
<dbReference type="Pfam" id="PF22608">
    <property type="entry name" value="DNAX_ATPase_lid"/>
    <property type="match status" value="1"/>
</dbReference>
<evidence type="ECO:0000256" key="6">
    <source>
        <dbReference type="ARBA" id="ARBA00022840"/>
    </source>
</evidence>
<dbReference type="InterPro" id="IPR012763">
    <property type="entry name" value="DNA_pol_III_sug/sutau_N"/>
</dbReference>
<comment type="caution">
    <text evidence="11">The sequence shown here is derived from an EMBL/GenBank/DDBJ whole genome shotgun (WGS) entry which is preliminary data.</text>
</comment>
<feature type="domain" description="AAA+ ATPase" evidence="10">
    <location>
        <begin position="38"/>
        <end position="181"/>
    </location>
</feature>
<dbReference type="NCBIfam" id="NF011531">
    <property type="entry name" value="PRK14971.1"/>
    <property type="match status" value="1"/>
</dbReference>